<protein>
    <submittedName>
        <fullName evidence="1">Uncharacterized protein</fullName>
    </submittedName>
</protein>
<evidence type="ECO:0000313" key="1">
    <source>
        <dbReference type="EMBL" id="OGW96942.1"/>
    </source>
</evidence>
<dbReference type="EMBL" id="MHFR01000045">
    <property type="protein sequence ID" value="OGW96942.1"/>
    <property type="molecule type" value="Genomic_DNA"/>
</dbReference>
<organism evidence="1 2">
    <name type="scientific">Candidatus Danuiimicrobium aquiferis</name>
    <dbReference type="NCBI Taxonomy" id="1801832"/>
    <lineage>
        <taxon>Bacteria</taxon>
        <taxon>Pseudomonadati</taxon>
        <taxon>Candidatus Omnitrophota</taxon>
        <taxon>Candidatus Danuiimicrobium</taxon>
    </lineage>
</organism>
<sequence>MRRFRILFILISVAFVLGCASSGKPIKKIVEPIQKASDEIGETRTLGKERTYAVVSPRDDKKLTIPF</sequence>
<gene>
    <name evidence="1" type="ORF">A3G33_02975</name>
</gene>
<dbReference type="PROSITE" id="PS51257">
    <property type="entry name" value="PROKAR_LIPOPROTEIN"/>
    <property type="match status" value="1"/>
</dbReference>
<proteinExistence type="predicted"/>
<comment type="caution">
    <text evidence="1">The sequence shown here is derived from an EMBL/GenBank/DDBJ whole genome shotgun (WGS) entry which is preliminary data.</text>
</comment>
<accession>A0A1G1KVY3</accession>
<dbReference type="AlphaFoldDB" id="A0A1G1KVY3"/>
<dbReference type="Proteomes" id="UP000178187">
    <property type="component" value="Unassembled WGS sequence"/>
</dbReference>
<name>A0A1G1KVY3_9BACT</name>
<reference evidence="1 2" key="1">
    <citation type="journal article" date="2016" name="Nat. Commun.">
        <title>Thousands of microbial genomes shed light on interconnected biogeochemical processes in an aquifer system.</title>
        <authorList>
            <person name="Anantharaman K."/>
            <person name="Brown C.T."/>
            <person name="Hug L.A."/>
            <person name="Sharon I."/>
            <person name="Castelle C.J."/>
            <person name="Probst A.J."/>
            <person name="Thomas B.C."/>
            <person name="Singh A."/>
            <person name="Wilkins M.J."/>
            <person name="Karaoz U."/>
            <person name="Brodie E.L."/>
            <person name="Williams K.H."/>
            <person name="Hubbard S.S."/>
            <person name="Banfield J.F."/>
        </authorList>
    </citation>
    <scope>NUCLEOTIDE SEQUENCE [LARGE SCALE GENOMIC DNA]</scope>
</reference>
<evidence type="ECO:0000313" key="2">
    <source>
        <dbReference type="Proteomes" id="UP000178187"/>
    </source>
</evidence>